<feature type="compositionally biased region" description="Polar residues" evidence="1">
    <location>
        <begin position="138"/>
        <end position="161"/>
    </location>
</feature>
<evidence type="ECO:0000313" key="4">
    <source>
        <dbReference type="Proteomes" id="UP001372338"/>
    </source>
</evidence>
<dbReference type="InterPro" id="IPR024593">
    <property type="entry name" value="DUF3444"/>
</dbReference>
<feature type="compositionally biased region" description="Basic and acidic residues" evidence="1">
    <location>
        <begin position="683"/>
        <end position="699"/>
    </location>
</feature>
<evidence type="ECO:0000256" key="1">
    <source>
        <dbReference type="SAM" id="MobiDB-lite"/>
    </source>
</evidence>
<dbReference type="CDD" id="cd06257">
    <property type="entry name" value="DnaJ"/>
    <property type="match status" value="1"/>
</dbReference>
<feature type="compositionally biased region" description="Basic and acidic residues" evidence="1">
    <location>
        <begin position="325"/>
        <end position="363"/>
    </location>
</feature>
<feature type="region of interest" description="Disordered" evidence="1">
    <location>
        <begin position="122"/>
        <end position="191"/>
    </location>
</feature>
<feature type="region of interest" description="Disordered" evidence="1">
    <location>
        <begin position="683"/>
        <end position="705"/>
    </location>
</feature>
<dbReference type="EMBL" id="JAYWIO010000001">
    <property type="protein sequence ID" value="KAK7292325.1"/>
    <property type="molecule type" value="Genomic_DNA"/>
</dbReference>
<dbReference type="Gene3D" id="1.10.287.110">
    <property type="entry name" value="DnaJ domain"/>
    <property type="match status" value="1"/>
</dbReference>
<dbReference type="AlphaFoldDB" id="A0AAN9PB71"/>
<proteinExistence type="predicted"/>
<feature type="region of interest" description="Disordered" evidence="1">
    <location>
        <begin position="235"/>
        <end position="372"/>
    </location>
</feature>
<dbReference type="PROSITE" id="PS50076">
    <property type="entry name" value="DNAJ_2"/>
    <property type="match status" value="1"/>
</dbReference>
<dbReference type="Pfam" id="PF11926">
    <property type="entry name" value="DUF3444"/>
    <property type="match status" value="2"/>
</dbReference>
<keyword evidence="4" id="KW-1185">Reference proteome</keyword>
<comment type="caution">
    <text evidence="3">The sequence shown here is derived from an EMBL/GenBank/DDBJ whole genome shotgun (WGS) entry which is preliminary data.</text>
</comment>
<dbReference type="PRINTS" id="PR00625">
    <property type="entry name" value="JDOMAIN"/>
</dbReference>
<dbReference type="SUPFAM" id="SSF46565">
    <property type="entry name" value="Chaperone J-domain"/>
    <property type="match status" value="1"/>
</dbReference>
<evidence type="ECO:0000259" key="2">
    <source>
        <dbReference type="PROSITE" id="PS50076"/>
    </source>
</evidence>
<dbReference type="PANTHER" id="PTHR45089:SF18">
    <property type="entry name" value="DNAJ HEAT SHOCK AMINO-TERMINAL DOMAIN PROTEIN"/>
    <property type="match status" value="1"/>
</dbReference>
<feature type="domain" description="J" evidence="2">
    <location>
        <begin position="67"/>
        <end position="131"/>
    </location>
</feature>
<accession>A0AAN9PB71</accession>
<dbReference type="PANTHER" id="PTHR45089">
    <property type="entry name" value="DNAJ HEAT SHOCK AMINO-TERMINAL DOMAIN PROTEIN-RELATED"/>
    <property type="match status" value="1"/>
</dbReference>
<feature type="compositionally biased region" description="Low complexity" evidence="1">
    <location>
        <begin position="162"/>
        <end position="180"/>
    </location>
</feature>
<dbReference type="Proteomes" id="UP001372338">
    <property type="component" value="Unassembled WGS sequence"/>
</dbReference>
<feature type="compositionally biased region" description="Low complexity" evidence="1">
    <location>
        <begin position="293"/>
        <end position="304"/>
    </location>
</feature>
<reference evidence="3 4" key="1">
    <citation type="submission" date="2024-01" db="EMBL/GenBank/DDBJ databases">
        <title>The genomes of 5 underutilized Papilionoideae crops provide insights into root nodulation and disease resistanc.</title>
        <authorList>
            <person name="Yuan L."/>
        </authorList>
    </citation>
    <scope>NUCLEOTIDE SEQUENCE [LARGE SCALE GENOMIC DNA]</scope>
    <source>
        <strain evidence="3">ZHUSHIDOU_FW_LH</strain>
        <tissue evidence="3">Leaf</tissue>
    </source>
</reference>
<dbReference type="SMART" id="SM00271">
    <property type="entry name" value="DnaJ"/>
    <property type="match status" value="1"/>
</dbReference>
<dbReference type="InterPro" id="IPR001623">
    <property type="entry name" value="DnaJ_domain"/>
</dbReference>
<feature type="compositionally biased region" description="Basic and acidic residues" evidence="1">
    <location>
        <begin position="261"/>
        <end position="276"/>
    </location>
</feature>
<name>A0AAN9PB71_CROPI</name>
<dbReference type="Pfam" id="PF00226">
    <property type="entry name" value="DnaJ"/>
    <property type="match status" value="1"/>
</dbReference>
<sequence>MDCNKEEAFRAKGIAEKRLESRDFMGARKFALKAQQLYPDVENIAQLLIVCEVHCSALQKLFNDEMDWYGILQVEQTANDTTIKKQYRKFALQLHPDKNKFVGAEAAFKLIGEAQRVLLDREKRSIHDMRRRGPSFNKAATSRPNQQKATNVRPNFKNSNPQKQQQQQQKQQQQKQQQQQSRQPAQQGVNGARPTFWTVCPFCSVRYQYYREILNKSLRCQHCTRPFVAYDVGMQGTSPAPNSSKQASGQQKGGVGSQGDLHADKSNAEPCEKKSPIDVSGKPNGKRKKRVVESSGSSDSVGSTDSEDDMVAGEDGCPGGQNHSTTRDELTRRSTRQKRDVSYKESASEYDDDFPRPSKRVKESGAPWEAAKTNDQHVLAADLKNVKENAKQKQTSEHYFPYSTAEANHINGFVYPDAEFSDFDKDRKKEQFAVGQVWAMYDTADGMPRFYALILKVLSPGFKLQIAWFEPRPDDKDEMNWANEGLPVACGKFKLDSTDITDDHMSFSHQVLFENIGRNAFKVYPRKGETWALFKNWDIKWYADVESHQQYEFEFVEILSDYVEGEGVFVAYLTKLKGFVSLFSRVVKEDVRSFQIPPAELFRFSHRIPSFKMTGREGVGVPVGSYELDPASFPMNIEEIAVHGNMNGNVGENTRSSYRSKPLPTSEGDVFTSKVNLERSNLAEEKKDSVDGIDDRHASPDSAPEAIEIPDSQFFNFDNGRSLEKFQIGQIWAFYSDEDGLPKYYGQINKIVTSPEVQLHFTWLTCCRLPENTIKWEDEDMIFSCGRFKLNKAGAYRSVYTSTSSISHLVHADLVDKNKNYDIFPRKGEVWAIYRKWSSKIKCADLGNWEYDIVEVLGGNDLFFDVLVLAIVGGFNSVFAGKSNEGSAVNLRIPRKELLRFSHQIPAFKLTEKHGKLRGFWELDPGALPVHYYSSKRKGTE</sequence>
<organism evidence="3 4">
    <name type="scientific">Crotalaria pallida</name>
    <name type="common">Smooth rattlebox</name>
    <name type="synonym">Crotalaria striata</name>
    <dbReference type="NCBI Taxonomy" id="3830"/>
    <lineage>
        <taxon>Eukaryota</taxon>
        <taxon>Viridiplantae</taxon>
        <taxon>Streptophyta</taxon>
        <taxon>Embryophyta</taxon>
        <taxon>Tracheophyta</taxon>
        <taxon>Spermatophyta</taxon>
        <taxon>Magnoliopsida</taxon>
        <taxon>eudicotyledons</taxon>
        <taxon>Gunneridae</taxon>
        <taxon>Pentapetalae</taxon>
        <taxon>rosids</taxon>
        <taxon>fabids</taxon>
        <taxon>Fabales</taxon>
        <taxon>Fabaceae</taxon>
        <taxon>Papilionoideae</taxon>
        <taxon>50 kb inversion clade</taxon>
        <taxon>genistoids sensu lato</taxon>
        <taxon>core genistoids</taxon>
        <taxon>Crotalarieae</taxon>
        <taxon>Crotalaria</taxon>
    </lineage>
</organism>
<feature type="region of interest" description="Disordered" evidence="1">
    <location>
        <begin position="651"/>
        <end position="670"/>
    </location>
</feature>
<gene>
    <name evidence="3" type="ORF">RIF29_08103</name>
</gene>
<dbReference type="InterPro" id="IPR036869">
    <property type="entry name" value="J_dom_sf"/>
</dbReference>
<protein>
    <recommendedName>
        <fullName evidence="2">J domain-containing protein</fullName>
    </recommendedName>
</protein>
<evidence type="ECO:0000313" key="3">
    <source>
        <dbReference type="EMBL" id="KAK7292325.1"/>
    </source>
</evidence>